<comment type="subcellular location">
    <subcellularLocation>
        <location evidence="9">Cytoplasm</location>
    </subcellularLocation>
</comment>
<evidence type="ECO:0000259" key="10">
    <source>
        <dbReference type="PROSITE" id="PS50089"/>
    </source>
</evidence>
<dbReference type="Proteomes" id="UP000887575">
    <property type="component" value="Unassembled WGS sequence"/>
</dbReference>
<keyword evidence="7 9" id="KW-0862">Zinc</keyword>
<dbReference type="Gene3D" id="3.30.390.130">
    <property type="match status" value="1"/>
</dbReference>
<dbReference type="WBParaSite" id="MBELARI_LOCUS8358">
    <property type="protein sequence ID" value="MBELARI_LOCUS8358"/>
    <property type="gene ID" value="MBELARI_LOCUS8358"/>
</dbReference>
<dbReference type="InterPro" id="IPR039396">
    <property type="entry name" value="Deltex_C"/>
</dbReference>
<dbReference type="InterPro" id="IPR039399">
    <property type="entry name" value="Deltex_C_sf"/>
</dbReference>
<keyword evidence="4 9" id="KW-0808">Transferase</keyword>
<evidence type="ECO:0000256" key="9">
    <source>
        <dbReference type="RuleBase" id="RU367105"/>
    </source>
</evidence>
<evidence type="ECO:0000313" key="11">
    <source>
        <dbReference type="Proteomes" id="UP000887575"/>
    </source>
</evidence>
<accession>A0AAF3FNW4</accession>
<keyword evidence="11" id="KW-1185">Reference proteome</keyword>
<dbReference type="AlphaFoldDB" id="A0AAF3FNW4"/>
<reference evidence="12" key="1">
    <citation type="submission" date="2024-02" db="UniProtKB">
        <authorList>
            <consortium name="WormBaseParasite"/>
        </authorList>
    </citation>
    <scope>IDENTIFICATION</scope>
</reference>
<dbReference type="Pfam" id="PF18102">
    <property type="entry name" value="DTC"/>
    <property type="match status" value="1"/>
</dbReference>
<dbReference type="GO" id="GO:0007219">
    <property type="term" value="P:Notch signaling pathway"/>
    <property type="evidence" value="ECO:0007669"/>
    <property type="project" value="InterPro"/>
</dbReference>
<feature type="domain" description="RING-type" evidence="10">
    <location>
        <begin position="129"/>
        <end position="175"/>
    </location>
</feature>
<evidence type="ECO:0000256" key="6">
    <source>
        <dbReference type="ARBA" id="ARBA00022771"/>
    </source>
</evidence>
<evidence type="ECO:0000256" key="7">
    <source>
        <dbReference type="ARBA" id="ARBA00022833"/>
    </source>
</evidence>
<dbReference type="SUPFAM" id="SSF57850">
    <property type="entry name" value="RING/U-box"/>
    <property type="match status" value="1"/>
</dbReference>
<dbReference type="InterPro" id="IPR039398">
    <property type="entry name" value="Deltex_fam"/>
</dbReference>
<name>A0AAF3FNW4_9BILA</name>
<dbReference type="InterPro" id="IPR013083">
    <property type="entry name" value="Znf_RING/FYVE/PHD"/>
</dbReference>
<dbReference type="Gene3D" id="3.30.40.10">
    <property type="entry name" value="Zinc/RING finger domain, C3HC4 (zinc finger)"/>
    <property type="match status" value="1"/>
</dbReference>
<dbReference type="PANTHER" id="PTHR12622">
    <property type="entry name" value="DELTEX-RELATED"/>
    <property type="match status" value="1"/>
</dbReference>
<comment type="pathway">
    <text evidence="2 9">Protein modification; protein ubiquitination.</text>
</comment>
<evidence type="ECO:0000256" key="2">
    <source>
        <dbReference type="ARBA" id="ARBA00004906"/>
    </source>
</evidence>
<sequence>MVDHACHMRPNFQMKNPSYVLKTQRTAKAASSDHSIFIQITIDSKADEPLSDTTTHGEIRIFLPTKKWLDEIQNAFAVVEVWLGPPGSIHGGRDHCCQQCRVLVDLSWKNLLLAVEPDSFHVTVNDDVCVICLWRVVWIRATFVVAIKKCNHMFHHNCFESYSNQTTLKRCPTCQVFCSARRQYAKRIYYGTPCGLLLTGGINLEGGSGCYIVPITVLPVEFGRQLTSVPWVPFMVHTDKHIIYQILLKVTRKGFECQSSTFTVGDSITSGAQNVAVWNNIHHKTTLHGGSFGYPDADYLSGSQRNCELWALLKI</sequence>
<dbReference type="EC" id="2.3.2.27" evidence="9"/>
<evidence type="ECO:0000256" key="8">
    <source>
        <dbReference type="PROSITE-ProRule" id="PRU00175"/>
    </source>
</evidence>
<keyword evidence="9" id="KW-0963">Cytoplasm</keyword>
<dbReference type="GO" id="GO:0016567">
    <property type="term" value="P:protein ubiquitination"/>
    <property type="evidence" value="ECO:0007669"/>
    <property type="project" value="UniProtKB-UniRule"/>
</dbReference>
<keyword evidence="6 8" id="KW-0863">Zinc-finger</keyword>
<evidence type="ECO:0000313" key="12">
    <source>
        <dbReference type="WBParaSite" id="MBELARI_LOCUS8358"/>
    </source>
</evidence>
<proteinExistence type="inferred from homology"/>
<protein>
    <recommendedName>
        <fullName evidence="9">E3 ubiquitin-protein ligase</fullName>
        <ecNumber evidence="9">2.3.2.27</ecNumber>
    </recommendedName>
</protein>
<evidence type="ECO:0000256" key="1">
    <source>
        <dbReference type="ARBA" id="ARBA00000900"/>
    </source>
</evidence>
<dbReference type="InterPro" id="IPR001841">
    <property type="entry name" value="Znf_RING"/>
</dbReference>
<keyword evidence="5 9" id="KW-0479">Metal-binding</keyword>
<organism evidence="11 12">
    <name type="scientific">Mesorhabditis belari</name>
    <dbReference type="NCBI Taxonomy" id="2138241"/>
    <lineage>
        <taxon>Eukaryota</taxon>
        <taxon>Metazoa</taxon>
        <taxon>Ecdysozoa</taxon>
        <taxon>Nematoda</taxon>
        <taxon>Chromadorea</taxon>
        <taxon>Rhabditida</taxon>
        <taxon>Rhabditina</taxon>
        <taxon>Rhabditomorpha</taxon>
        <taxon>Rhabditoidea</taxon>
        <taxon>Rhabditidae</taxon>
        <taxon>Mesorhabditinae</taxon>
        <taxon>Mesorhabditis</taxon>
    </lineage>
</organism>
<dbReference type="GO" id="GO:0008270">
    <property type="term" value="F:zinc ion binding"/>
    <property type="evidence" value="ECO:0007669"/>
    <property type="project" value="UniProtKB-KW"/>
</dbReference>
<evidence type="ECO:0000256" key="4">
    <source>
        <dbReference type="ARBA" id="ARBA00022679"/>
    </source>
</evidence>
<dbReference type="PROSITE" id="PS50089">
    <property type="entry name" value="ZF_RING_2"/>
    <property type="match status" value="1"/>
</dbReference>
<evidence type="ECO:0000256" key="3">
    <source>
        <dbReference type="ARBA" id="ARBA00009413"/>
    </source>
</evidence>
<evidence type="ECO:0000256" key="5">
    <source>
        <dbReference type="ARBA" id="ARBA00022723"/>
    </source>
</evidence>
<dbReference type="GO" id="GO:0005737">
    <property type="term" value="C:cytoplasm"/>
    <property type="evidence" value="ECO:0007669"/>
    <property type="project" value="UniProtKB-SubCell"/>
</dbReference>
<comment type="similarity">
    <text evidence="3 9">Belongs to the Deltex family.</text>
</comment>
<comment type="catalytic activity">
    <reaction evidence="1 9">
        <text>S-ubiquitinyl-[E2 ubiquitin-conjugating enzyme]-L-cysteine + [acceptor protein]-L-lysine = [E2 ubiquitin-conjugating enzyme]-L-cysteine + N(6)-ubiquitinyl-[acceptor protein]-L-lysine.</text>
        <dbReference type="EC" id="2.3.2.27"/>
    </reaction>
</comment>
<dbReference type="SMART" id="SM00184">
    <property type="entry name" value="RING"/>
    <property type="match status" value="1"/>
</dbReference>
<dbReference type="GO" id="GO:0061630">
    <property type="term" value="F:ubiquitin protein ligase activity"/>
    <property type="evidence" value="ECO:0007669"/>
    <property type="project" value="UniProtKB-UniRule"/>
</dbReference>